<organism evidence="2 3">
    <name type="scientific">Diversispora eburnea</name>
    <dbReference type="NCBI Taxonomy" id="1213867"/>
    <lineage>
        <taxon>Eukaryota</taxon>
        <taxon>Fungi</taxon>
        <taxon>Fungi incertae sedis</taxon>
        <taxon>Mucoromycota</taxon>
        <taxon>Glomeromycotina</taxon>
        <taxon>Glomeromycetes</taxon>
        <taxon>Diversisporales</taxon>
        <taxon>Diversisporaceae</taxon>
        <taxon>Diversispora</taxon>
    </lineage>
</organism>
<evidence type="ECO:0000313" key="3">
    <source>
        <dbReference type="Proteomes" id="UP000789706"/>
    </source>
</evidence>
<dbReference type="PROSITE" id="PS00463">
    <property type="entry name" value="ZN2_CY6_FUNGAL_1"/>
    <property type="match status" value="1"/>
</dbReference>
<dbReference type="GO" id="GO:0000981">
    <property type="term" value="F:DNA-binding transcription factor activity, RNA polymerase II-specific"/>
    <property type="evidence" value="ECO:0007669"/>
    <property type="project" value="InterPro"/>
</dbReference>
<dbReference type="EMBL" id="CAJVPK010008454">
    <property type="protein sequence ID" value="CAG8661021.1"/>
    <property type="molecule type" value="Genomic_DNA"/>
</dbReference>
<dbReference type="Proteomes" id="UP000789706">
    <property type="component" value="Unassembled WGS sequence"/>
</dbReference>
<keyword evidence="3" id="KW-1185">Reference proteome</keyword>
<feature type="non-terminal residue" evidence="2">
    <location>
        <position position="75"/>
    </location>
</feature>
<feature type="domain" description="Zn(2)-C6 fungal-type" evidence="1">
    <location>
        <begin position="9"/>
        <end position="39"/>
    </location>
</feature>
<dbReference type="SUPFAM" id="SSF57701">
    <property type="entry name" value="Zn2/Cys6 DNA-binding domain"/>
    <property type="match status" value="1"/>
</dbReference>
<proteinExistence type="predicted"/>
<dbReference type="GO" id="GO:0008270">
    <property type="term" value="F:zinc ion binding"/>
    <property type="evidence" value="ECO:0007669"/>
    <property type="project" value="InterPro"/>
</dbReference>
<reference evidence="2" key="1">
    <citation type="submission" date="2021-06" db="EMBL/GenBank/DDBJ databases">
        <authorList>
            <person name="Kallberg Y."/>
            <person name="Tangrot J."/>
            <person name="Rosling A."/>
        </authorList>
    </citation>
    <scope>NUCLEOTIDE SEQUENCE</scope>
    <source>
        <strain evidence="2">AZ414A</strain>
    </source>
</reference>
<gene>
    <name evidence="2" type="ORF">DEBURN_LOCUS11758</name>
</gene>
<comment type="caution">
    <text evidence="2">The sequence shown here is derived from an EMBL/GenBank/DDBJ whole genome shotgun (WGS) entry which is preliminary data.</text>
</comment>
<dbReference type="AlphaFoldDB" id="A0A9N9E1B1"/>
<protein>
    <submittedName>
        <fullName evidence="2">11602_t:CDS:1</fullName>
    </submittedName>
</protein>
<dbReference type="OrthoDB" id="39175at2759"/>
<dbReference type="Gene3D" id="4.10.240.10">
    <property type="entry name" value="Zn(2)-C6 fungal-type DNA-binding domain"/>
    <property type="match status" value="1"/>
</dbReference>
<name>A0A9N9E1B1_9GLOM</name>
<evidence type="ECO:0000313" key="2">
    <source>
        <dbReference type="EMBL" id="CAG8661021.1"/>
    </source>
</evidence>
<dbReference type="InterPro" id="IPR001138">
    <property type="entry name" value="Zn2Cys6_DnaBD"/>
</dbReference>
<accession>A0A9N9E1B1</accession>
<dbReference type="InterPro" id="IPR036864">
    <property type="entry name" value="Zn2-C6_fun-type_DNA-bd_sf"/>
</dbReference>
<evidence type="ECO:0000259" key="1">
    <source>
        <dbReference type="PROSITE" id="PS00463"/>
    </source>
</evidence>
<sequence>MSRKHSIHACTGCAMVKRRCILMPSEKKCVRCQNRKEICTFKIQKKRGPKRKKVEYPSVDEIFSFNINYKFLPNE</sequence>